<evidence type="ECO:0000256" key="2">
    <source>
        <dbReference type="ARBA" id="ARBA00022679"/>
    </source>
</evidence>
<dbReference type="EMBL" id="CP013002">
    <property type="protein sequence ID" value="ALL15006.1"/>
    <property type="molecule type" value="Genomic_DNA"/>
</dbReference>
<dbReference type="PANTHER" id="PTHR43861">
    <property type="entry name" value="TRANS-ACONITATE 2-METHYLTRANSFERASE-RELATED"/>
    <property type="match status" value="1"/>
</dbReference>
<dbReference type="Pfam" id="PF13649">
    <property type="entry name" value="Methyltransf_25"/>
    <property type="match status" value="1"/>
</dbReference>
<evidence type="ECO:0000313" key="5">
    <source>
        <dbReference type="Proteomes" id="UP000056905"/>
    </source>
</evidence>
<name>A0A0P0P3K4_9CAUL</name>
<dbReference type="AlphaFoldDB" id="A0A0P0P3K4"/>
<dbReference type="OrthoDB" id="7348755at2"/>
<proteinExistence type="predicted"/>
<dbReference type="PANTHER" id="PTHR43861:SF1">
    <property type="entry name" value="TRANS-ACONITATE 2-METHYLTRANSFERASE"/>
    <property type="match status" value="1"/>
</dbReference>
<dbReference type="GO" id="GO:0008168">
    <property type="term" value="F:methyltransferase activity"/>
    <property type="evidence" value="ECO:0007669"/>
    <property type="project" value="UniProtKB-KW"/>
</dbReference>
<accession>A0A0P0P3K4</accession>
<dbReference type="SUPFAM" id="SSF53335">
    <property type="entry name" value="S-adenosyl-L-methionine-dependent methyltransferases"/>
    <property type="match status" value="1"/>
</dbReference>
<keyword evidence="5" id="KW-1185">Reference proteome</keyword>
<keyword evidence="2" id="KW-0808">Transferase</keyword>
<gene>
    <name evidence="4" type="ORF">AQ619_17475</name>
</gene>
<dbReference type="Gene3D" id="3.40.50.150">
    <property type="entry name" value="Vaccinia Virus protein VP39"/>
    <property type="match status" value="1"/>
</dbReference>
<dbReference type="STRING" id="69395.AQ619_17475"/>
<dbReference type="KEGG" id="chq:AQ619_17475"/>
<dbReference type="CDD" id="cd02440">
    <property type="entry name" value="AdoMet_MTases"/>
    <property type="match status" value="1"/>
</dbReference>
<reference evidence="4 5" key="1">
    <citation type="submission" date="2015-10" db="EMBL/GenBank/DDBJ databases">
        <title>Conservation of the essential genome among Caulobacter and Brevundimonas species.</title>
        <authorList>
            <person name="Scott D."/>
            <person name="Ely B."/>
        </authorList>
    </citation>
    <scope>NUCLEOTIDE SEQUENCE [LARGE SCALE GENOMIC DNA]</scope>
    <source>
        <strain evidence="4 5">CB4</strain>
    </source>
</reference>
<dbReference type="InterPro" id="IPR029063">
    <property type="entry name" value="SAM-dependent_MTases_sf"/>
</dbReference>
<dbReference type="InterPro" id="IPR041698">
    <property type="entry name" value="Methyltransf_25"/>
</dbReference>
<dbReference type="RefSeq" id="WP_062150714.1">
    <property type="nucleotide sequence ID" value="NZ_CP013002.1"/>
</dbReference>
<evidence type="ECO:0000256" key="1">
    <source>
        <dbReference type="ARBA" id="ARBA00022603"/>
    </source>
</evidence>
<keyword evidence="1" id="KW-0489">Methyltransferase</keyword>
<evidence type="ECO:0000259" key="3">
    <source>
        <dbReference type="Pfam" id="PF13649"/>
    </source>
</evidence>
<dbReference type="Proteomes" id="UP000056905">
    <property type="component" value="Chromosome"/>
</dbReference>
<protein>
    <recommendedName>
        <fullName evidence="3">Methyltransferase domain-containing protein</fullName>
    </recommendedName>
</protein>
<feature type="domain" description="Methyltransferase" evidence="3">
    <location>
        <begin position="46"/>
        <end position="145"/>
    </location>
</feature>
<evidence type="ECO:0000313" key="4">
    <source>
        <dbReference type="EMBL" id="ALL15006.1"/>
    </source>
</evidence>
<dbReference type="GO" id="GO:0032259">
    <property type="term" value="P:methylation"/>
    <property type="evidence" value="ECO:0007669"/>
    <property type="project" value="UniProtKB-KW"/>
</dbReference>
<sequence>MAPTTRPYYSSKGLSAVHYDLLTAADKKLSGDLEVYAGLASGPSQILELGAGTGRIALDLAGRGHSVLGLDIAPAMLDQAETKRKALDPETASRLRFKLGDMASLALGETFDLVLCTYFTLAHVPAGAAWKNTFRGVAKHLKPGGLAAFHLPVEERMREPPPPSDKPVFLHALEGGGHVALYILEHGYNPKLGRMDLVLDFVTRAAPGAVATHSHERLTYYLADPVPFAEAAGLQVAMAPIDINGVGAIHVFCKL</sequence>
<organism evidence="4 5">
    <name type="scientific">Caulobacter henricii</name>
    <dbReference type="NCBI Taxonomy" id="69395"/>
    <lineage>
        <taxon>Bacteria</taxon>
        <taxon>Pseudomonadati</taxon>
        <taxon>Pseudomonadota</taxon>
        <taxon>Alphaproteobacteria</taxon>
        <taxon>Caulobacterales</taxon>
        <taxon>Caulobacteraceae</taxon>
        <taxon>Caulobacter</taxon>
    </lineage>
</organism>